<proteinExistence type="predicted"/>
<sequence length="707" mass="74360">MADRLCGPLAAVTCFNPSMMVDGSPAGRLPWLAPSAVVRRITEMRAAGGHRPAEMLLDAIGASRTAGEVAGVVEVLDPADAGRVLAAACQRPAAEIAAILTALPDPGRAAFAAFAAGLGAPEVVAVSGLLEPPERDALLDAAVEVRLDRRPEMIALVAALSEADGGQAEHDQAAAGQRPERQADGGRAEHHSAADRRSERQPDDGRAEHHSAAGQRSESQLDGVLDRAVARIPVAAALGAALRDVGADERAGRLIGRAAGHCQHAIEFIGLLGAVPIDDALARAAARCDPGHVAALIGHLETTDHDAADALADAVVAEGPGTTGPVLARLDPEPMRRFVPRLAGLTPSGVVEVMAELVRADRRVLSRAIATAVPPGFAWPSQAGTRVLIDLVVASAVHSARLTGLAAPGAFAAELAGEPPGVIAAVLTRACAVAAVPVVDAILGELARGPDTVKWVARLWHIAPEPAASGGRRPDLVDRYLDLVIQYRSPREVAALIDELDAGDGSPMAGRIVRMLLDDPGRRWVRPYIGHLLGGSPRAAGLRGDWTGDRVELARAAAVEELRRVLREPGPVDRWLPVLSLRTAERPLWLVRLGDLDAGSLIGLSNRGVHCHSVPGPHMRQEPREFRIDYEQFAHLTFGFTEESHRIRIVKQQATYFWAVGPAAEAQARGVTALLNVVATAVRAVFAVHLDEPLGPSASGWFSAERI</sequence>
<keyword evidence="3" id="KW-1185">Reference proteome</keyword>
<feature type="region of interest" description="Disordered" evidence="1">
    <location>
        <begin position="165"/>
        <end position="220"/>
    </location>
</feature>
<reference evidence="2" key="1">
    <citation type="submission" date="2021-01" db="EMBL/GenBank/DDBJ databases">
        <title>Whole genome shotgun sequence of Actinoplanes tereljensis NBRC 105297.</title>
        <authorList>
            <person name="Komaki H."/>
            <person name="Tamura T."/>
        </authorList>
    </citation>
    <scope>NUCLEOTIDE SEQUENCE</scope>
    <source>
        <strain evidence="2">NBRC 105297</strain>
    </source>
</reference>
<gene>
    <name evidence="2" type="ORF">Ate02nite_35200</name>
</gene>
<dbReference type="EMBL" id="BOMY01000022">
    <property type="protein sequence ID" value="GIF20790.1"/>
    <property type="molecule type" value="Genomic_DNA"/>
</dbReference>
<organism evidence="2 3">
    <name type="scientific">Paractinoplanes tereljensis</name>
    <dbReference type="NCBI Taxonomy" id="571912"/>
    <lineage>
        <taxon>Bacteria</taxon>
        <taxon>Bacillati</taxon>
        <taxon>Actinomycetota</taxon>
        <taxon>Actinomycetes</taxon>
        <taxon>Micromonosporales</taxon>
        <taxon>Micromonosporaceae</taxon>
        <taxon>Paractinoplanes</taxon>
    </lineage>
</organism>
<comment type="caution">
    <text evidence="2">The sequence shown here is derived from an EMBL/GenBank/DDBJ whole genome shotgun (WGS) entry which is preliminary data.</text>
</comment>
<evidence type="ECO:0000256" key="1">
    <source>
        <dbReference type="SAM" id="MobiDB-lite"/>
    </source>
</evidence>
<feature type="compositionally biased region" description="Basic and acidic residues" evidence="1">
    <location>
        <begin position="167"/>
        <end position="211"/>
    </location>
</feature>
<evidence type="ECO:0000313" key="2">
    <source>
        <dbReference type="EMBL" id="GIF20790.1"/>
    </source>
</evidence>
<accession>A0A919NMD9</accession>
<dbReference type="Proteomes" id="UP000623608">
    <property type="component" value="Unassembled WGS sequence"/>
</dbReference>
<dbReference type="AlphaFoldDB" id="A0A919NMD9"/>
<protein>
    <submittedName>
        <fullName evidence="2">Uncharacterized protein</fullName>
    </submittedName>
</protein>
<name>A0A919NMD9_9ACTN</name>
<evidence type="ECO:0000313" key="3">
    <source>
        <dbReference type="Proteomes" id="UP000623608"/>
    </source>
</evidence>